<reference evidence="1 2" key="1">
    <citation type="submission" date="2024-02" db="EMBL/GenBank/DDBJ databases">
        <authorList>
            <consortium name="ELIXIR-Norway"/>
            <consortium name="Elixir Norway"/>
        </authorList>
    </citation>
    <scope>NUCLEOTIDE SEQUENCE [LARGE SCALE GENOMIC DNA]</scope>
</reference>
<accession>A0ABP0VLK9</accession>
<sequence length="108" mass="11202">MSNSLMRIQQWTPGVVEVGAGVGAGAVVGVGAEAEELPQGASLARLLPGNTRLTSCMTATLPPTARSLMARGYIKSGWLTSTPRLRGSGYGGCASTRPPCVLTNIKEW</sequence>
<dbReference type="EMBL" id="OZ020096">
    <property type="protein sequence ID" value="CAK9255092.1"/>
    <property type="molecule type" value="Genomic_DNA"/>
</dbReference>
<keyword evidence="2" id="KW-1185">Reference proteome</keyword>
<name>A0ABP0VLK9_9BRYO</name>
<evidence type="ECO:0000313" key="1">
    <source>
        <dbReference type="EMBL" id="CAK9255092.1"/>
    </source>
</evidence>
<gene>
    <name evidence="1" type="ORF">CSSPJE1EN1_LOCUS570</name>
</gene>
<organism evidence="1 2">
    <name type="scientific">Sphagnum jensenii</name>
    <dbReference type="NCBI Taxonomy" id="128206"/>
    <lineage>
        <taxon>Eukaryota</taxon>
        <taxon>Viridiplantae</taxon>
        <taxon>Streptophyta</taxon>
        <taxon>Embryophyta</taxon>
        <taxon>Bryophyta</taxon>
        <taxon>Sphagnophytina</taxon>
        <taxon>Sphagnopsida</taxon>
        <taxon>Sphagnales</taxon>
        <taxon>Sphagnaceae</taxon>
        <taxon>Sphagnum</taxon>
    </lineage>
</organism>
<protein>
    <submittedName>
        <fullName evidence="1">Uncharacterized protein</fullName>
    </submittedName>
</protein>
<dbReference type="Proteomes" id="UP001497444">
    <property type="component" value="Chromosome 1"/>
</dbReference>
<proteinExistence type="predicted"/>
<evidence type="ECO:0000313" key="2">
    <source>
        <dbReference type="Proteomes" id="UP001497444"/>
    </source>
</evidence>